<dbReference type="GO" id="GO:0016705">
    <property type="term" value="F:oxidoreductase activity, acting on paired donors, with incorporation or reduction of molecular oxygen"/>
    <property type="evidence" value="ECO:0007669"/>
    <property type="project" value="InterPro"/>
</dbReference>
<dbReference type="InterPro" id="IPR036661">
    <property type="entry name" value="Luciferase-like_sf"/>
</dbReference>
<organism evidence="1">
    <name type="scientific">marine sediment metagenome</name>
    <dbReference type="NCBI Taxonomy" id="412755"/>
    <lineage>
        <taxon>unclassified sequences</taxon>
        <taxon>metagenomes</taxon>
        <taxon>ecological metagenomes</taxon>
    </lineage>
</organism>
<reference evidence="1" key="1">
    <citation type="journal article" date="2014" name="Front. Microbiol.">
        <title>High frequency of phylogenetically diverse reductive dehalogenase-homologous genes in deep subseafloor sedimentary metagenomes.</title>
        <authorList>
            <person name="Kawai M."/>
            <person name="Futagami T."/>
            <person name="Toyoda A."/>
            <person name="Takaki Y."/>
            <person name="Nishi S."/>
            <person name="Hori S."/>
            <person name="Arai W."/>
            <person name="Tsubouchi T."/>
            <person name="Morono Y."/>
            <person name="Uchiyama I."/>
            <person name="Ito T."/>
            <person name="Fujiyama A."/>
            <person name="Inagaki F."/>
            <person name="Takami H."/>
        </authorList>
    </citation>
    <scope>NUCLEOTIDE SEQUENCE</scope>
    <source>
        <strain evidence="1">Expedition CK06-06</strain>
    </source>
</reference>
<sequence length="103" mass="11180">MAKNSEEAIEDYYPGYAETFTRIGIERGWPPVNRARFDAQVGPTGALVIGSPDEVAGKILRHSESLGGISRFTFQMDNAGLTHGQLMQAIEMIGKEVSPIVNA</sequence>
<evidence type="ECO:0000313" key="1">
    <source>
        <dbReference type="EMBL" id="GAI16569.1"/>
    </source>
</evidence>
<accession>X1ND32</accession>
<dbReference type="EMBL" id="BARV01006745">
    <property type="protein sequence ID" value="GAI16569.1"/>
    <property type="molecule type" value="Genomic_DNA"/>
</dbReference>
<gene>
    <name evidence="1" type="ORF">S06H3_13824</name>
</gene>
<protein>
    <recommendedName>
        <fullName evidence="2">Luciferase-like domain-containing protein</fullName>
    </recommendedName>
</protein>
<proteinExistence type="predicted"/>
<dbReference type="SUPFAM" id="SSF51679">
    <property type="entry name" value="Bacterial luciferase-like"/>
    <property type="match status" value="1"/>
</dbReference>
<dbReference type="Gene3D" id="3.20.20.30">
    <property type="entry name" value="Luciferase-like domain"/>
    <property type="match status" value="1"/>
</dbReference>
<name>X1ND32_9ZZZZ</name>
<comment type="caution">
    <text evidence="1">The sequence shown here is derived from an EMBL/GenBank/DDBJ whole genome shotgun (WGS) entry which is preliminary data.</text>
</comment>
<dbReference type="AlphaFoldDB" id="X1ND32"/>
<evidence type="ECO:0008006" key="2">
    <source>
        <dbReference type="Google" id="ProtNLM"/>
    </source>
</evidence>